<protein>
    <submittedName>
        <fullName evidence="2">Uncharacterized protein LOC113205581</fullName>
    </submittedName>
</protein>
<organism evidence="1 2">
    <name type="scientific">Frankliniella occidentalis</name>
    <name type="common">Western flower thrips</name>
    <name type="synonym">Euthrips occidentalis</name>
    <dbReference type="NCBI Taxonomy" id="133901"/>
    <lineage>
        <taxon>Eukaryota</taxon>
        <taxon>Metazoa</taxon>
        <taxon>Ecdysozoa</taxon>
        <taxon>Arthropoda</taxon>
        <taxon>Hexapoda</taxon>
        <taxon>Insecta</taxon>
        <taxon>Pterygota</taxon>
        <taxon>Neoptera</taxon>
        <taxon>Paraneoptera</taxon>
        <taxon>Thysanoptera</taxon>
        <taxon>Terebrantia</taxon>
        <taxon>Thripoidea</taxon>
        <taxon>Thripidae</taxon>
        <taxon>Frankliniella</taxon>
    </lineage>
</organism>
<dbReference type="GO" id="GO:0044782">
    <property type="term" value="P:cilium organization"/>
    <property type="evidence" value="ECO:0007669"/>
    <property type="project" value="TreeGrafter"/>
</dbReference>
<dbReference type="GeneID" id="113205581"/>
<dbReference type="KEGG" id="foc:113205581"/>
<evidence type="ECO:0000313" key="2">
    <source>
        <dbReference type="RefSeq" id="XP_026277039.1"/>
    </source>
</evidence>
<gene>
    <name evidence="2" type="primary">LOC113205581</name>
</gene>
<name>A0A6J1S746_FRAOC</name>
<reference evidence="2" key="1">
    <citation type="submission" date="2025-08" db="UniProtKB">
        <authorList>
            <consortium name="RefSeq"/>
        </authorList>
    </citation>
    <scope>IDENTIFICATION</scope>
    <source>
        <tissue evidence="2">Whole organism</tissue>
    </source>
</reference>
<dbReference type="Pfam" id="PF14989">
    <property type="entry name" value="CCDC32"/>
    <property type="match status" value="1"/>
</dbReference>
<evidence type="ECO:0000313" key="1">
    <source>
        <dbReference type="Proteomes" id="UP000504606"/>
    </source>
</evidence>
<dbReference type="Proteomes" id="UP000504606">
    <property type="component" value="Unplaced"/>
</dbReference>
<dbReference type="RefSeq" id="XP_026277039.1">
    <property type="nucleotide sequence ID" value="XM_026421254.2"/>
</dbReference>
<accession>A0A6J1S746</accession>
<sequence>MKSTVVDPWKTDSEESTIHVADEVEDKSLGFEDSFVAGSTDSSAGTNNRLPDSAEYLASLENKLAKLKSKRKGKDIIKSLEEKNKSSMMNFLSNDNQVVLDDDDFILDTPVNNNHPILRYVAPDKQALTVGELVELLKADHLSQVLEQHDSDEEKQS</sequence>
<dbReference type="OrthoDB" id="5982503at2759"/>
<dbReference type="InterPro" id="IPR028039">
    <property type="entry name" value="CCDC32"/>
</dbReference>
<keyword evidence="1" id="KW-1185">Reference proteome</keyword>
<dbReference type="PANTHER" id="PTHR31800">
    <property type="entry name" value="COILED-COIL DOMAIN-CONTAINING PROTEIN 32"/>
    <property type="match status" value="1"/>
</dbReference>
<dbReference type="AlphaFoldDB" id="A0A6J1S746"/>
<dbReference type="PANTHER" id="PTHR31800:SF1">
    <property type="entry name" value="COILED-COIL DOMAIN-CONTAINING PROTEIN 32"/>
    <property type="match status" value="1"/>
</dbReference>
<proteinExistence type="predicted"/>